<name>A0A0L6V9V6_9BASI</name>
<keyword evidence="7" id="KW-0479">Metal-binding</keyword>
<evidence type="ECO:0000256" key="20">
    <source>
        <dbReference type="ARBA" id="ARBA00049244"/>
    </source>
</evidence>
<dbReference type="GO" id="GO:0015074">
    <property type="term" value="P:DNA integration"/>
    <property type="evidence" value="ECO:0007669"/>
    <property type="project" value="UniProtKB-KW"/>
</dbReference>
<proteinExistence type="predicted"/>
<dbReference type="VEuPathDB" id="FungiDB:VP01_2294g2"/>
<dbReference type="GO" id="GO:0004519">
    <property type="term" value="F:endonuclease activity"/>
    <property type="evidence" value="ECO:0007669"/>
    <property type="project" value="UniProtKB-KW"/>
</dbReference>
<dbReference type="GO" id="GO:0003723">
    <property type="term" value="F:RNA binding"/>
    <property type="evidence" value="ECO:0007669"/>
    <property type="project" value="UniProtKB-KW"/>
</dbReference>
<dbReference type="GO" id="GO:0008233">
    <property type="term" value="F:peptidase activity"/>
    <property type="evidence" value="ECO:0007669"/>
    <property type="project" value="UniProtKB-KW"/>
</dbReference>
<keyword evidence="11" id="KW-0067">ATP-binding</keyword>
<evidence type="ECO:0000256" key="2">
    <source>
        <dbReference type="ARBA" id="ARBA00022578"/>
    </source>
</evidence>
<keyword evidence="10" id="KW-0378">Hydrolase</keyword>
<evidence type="ECO:0000256" key="12">
    <source>
        <dbReference type="ARBA" id="ARBA00022842"/>
    </source>
</evidence>
<sequence length="745" mass="84475">MDAINPTILKTTIEAIPILTEENFSSWRTRITALFKLGGVKDQILNGEPALDEDDNTILCAIILAKLSATTHNNVVTTANEDDAVALWKAILKRFMSSEPSNRARVYNQFTNISFDASNIEKFITEVRSAIVKMEDIGIKMEEDIITYDLLKRLPSSLDNIKQAITHSKDAEDIRPNVLLDHLEIHLNEIKLSGAANKLEAITMFTKEDPRCIPGKHNPYSISHSKERCWFEKPHLRPKYPNKGGSHEKSGQQSVSSFSTFSLNYPSVFIVDSGSSSHMVSDRNLFIALDETERGMINTSCGSNTLQIKGKGTISVTFSEKTVLFHDVLLVPKITINLLSLHRLLLDNYKVNFNINNFSITRGNELCLKGHFHCNLPIVELEKIKHHSNLSRAENIHKSLGHCQACAVSKITRASYKHRSSRASRPFEELHLDLIGPIAPLSHRKHRYILTVVDGNTRYCSAIPLTYKSNVYANLTRIIDIEAKRFGYYPSILHSDRGTEFVNAEMDEYCKKNVIRQTYSDAYTPQQNGLAEQFNRTILESLRTILLDSGFSHHLWNEVLAASILTLNQIPVHRSRKSPYEMFKGQSIPLEFFHPIGNPVVFHSDARKLKLDPRGEIGKLIGFDVELKSYRIRTSDGRLVNTKNVQFLDFECSSNNYDNSDEILSIEDRFAQLPENREGEEEEDEETPKVKGEDFEMEEDVSAEDCFESAEEEESIDDEEVANTLVPQSEPVGRILRDRTLQMVG</sequence>
<dbReference type="GO" id="GO:0046872">
    <property type="term" value="F:metal ion binding"/>
    <property type="evidence" value="ECO:0007669"/>
    <property type="project" value="UniProtKB-KW"/>
</dbReference>
<keyword evidence="16" id="KW-0808">Transferase</keyword>
<keyword evidence="6" id="KW-0540">Nuclease</keyword>
<comment type="catalytic activity">
    <reaction evidence="20">
        <text>DNA(n) + a 2'-deoxyribonucleoside 5'-triphosphate = DNA(n+1) + diphosphate</text>
        <dbReference type="Rhea" id="RHEA:22508"/>
        <dbReference type="Rhea" id="RHEA-COMP:17339"/>
        <dbReference type="Rhea" id="RHEA-COMP:17340"/>
        <dbReference type="ChEBI" id="CHEBI:33019"/>
        <dbReference type="ChEBI" id="CHEBI:61560"/>
        <dbReference type="ChEBI" id="CHEBI:173112"/>
        <dbReference type="EC" id="2.7.7.7"/>
    </reaction>
</comment>
<keyword evidence="15" id="KW-0695">RNA-directed DNA polymerase</keyword>
<evidence type="ECO:0000256" key="3">
    <source>
        <dbReference type="ARBA" id="ARBA00022612"/>
    </source>
</evidence>
<dbReference type="InterPro" id="IPR001584">
    <property type="entry name" value="Integrase_cat-core"/>
</dbReference>
<keyword evidence="9" id="KW-0255">Endonuclease</keyword>
<evidence type="ECO:0000256" key="4">
    <source>
        <dbReference type="ARBA" id="ARBA00022670"/>
    </source>
</evidence>
<comment type="function">
    <text evidence="1">The aspartyl protease (PR) mediates the proteolytic cleavages of the Gag and Gag-Pol polyproteins after assembly of the VLP.</text>
</comment>
<evidence type="ECO:0000256" key="8">
    <source>
        <dbReference type="ARBA" id="ARBA00022741"/>
    </source>
</evidence>
<evidence type="ECO:0000256" key="17">
    <source>
        <dbReference type="ARBA" id="ARBA00023113"/>
    </source>
</evidence>
<dbReference type="PANTHER" id="PTHR42648:SF11">
    <property type="entry name" value="TRANSPOSON TY4-P GAG-POL POLYPROTEIN"/>
    <property type="match status" value="1"/>
</dbReference>
<keyword evidence="4" id="KW-0645">Protease</keyword>
<keyword evidence="17" id="KW-0917">Virion maturation</keyword>
<dbReference type="Pfam" id="PF00665">
    <property type="entry name" value="rve"/>
    <property type="match status" value="1"/>
</dbReference>
<dbReference type="InterPro" id="IPR054722">
    <property type="entry name" value="PolX-like_BBD"/>
</dbReference>
<evidence type="ECO:0000256" key="10">
    <source>
        <dbReference type="ARBA" id="ARBA00022801"/>
    </source>
</evidence>
<protein>
    <recommendedName>
        <fullName evidence="22">Integrase catalytic domain-containing protein</fullName>
    </recommendedName>
</protein>
<keyword evidence="3" id="KW-1188">Viral release from host cell</keyword>
<evidence type="ECO:0000256" key="9">
    <source>
        <dbReference type="ARBA" id="ARBA00022759"/>
    </source>
</evidence>
<dbReference type="GO" id="GO:0006508">
    <property type="term" value="P:proteolysis"/>
    <property type="evidence" value="ECO:0007669"/>
    <property type="project" value="UniProtKB-KW"/>
</dbReference>
<dbReference type="SUPFAM" id="SSF53098">
    <property type="entry name" value="Ribonuclease H-like"/>
    <property type="match status" value="1"/>
</dbReference>
<dbReference type="InterPro" id="IPR036397">
    <property type="entry name" value="RNaseH_sf"/>
</dbReference>
<dbReference type="GO" id="GO:0032196">
    <property type="term" value="P:transposition"/>
    <property type="evidence" value="ECO:0007669"/>
    <property type="project" value="UniProtKB-KW"/>
</dbReference>
<keyword evidence="8" id="KW-0547">Nucleotide-binding</keyword>
<dbReference type="Pfam" id="PF14223">
    <property type="entry name" value="Retrotran_gag_2"/>
    <property type="match status" value="1"/>
</dbReference>
<dbReference type="GO" id="GO:0006310">
    <property type="term" value="P:DNA recombination"/>
    <property type="evidence" value="ECO:0007669"/>
    <property type="project" value="UniProtKB-KW"/>
</dbReference>
<keyword evidence="18" id="KW-0233">DNA recombination</keyword>
<evidence type="ECO:0000256" key="5">
    <source>
        <dbReference type="ARBA" id="ARBA00022695"/>
    </source>
</evidence>
<evidence type="ECO:0000256" key="11">
    <source>
        <dbReference type="ARBA" id="ARBA00022840"/>
    </source>
</evidence>
<evidence type="ECO:0000256" key="1">
    <source>
        <dbReference type="ARBA" id="ARBA00002180"/>
    </source>
</evidence>
<gene>
    <name evidence="23" type="ORF">VP01_2294g2</name>
</gene>
<dbReference type="Gene3D" id="3.30.420.10">
    <property type="entry name" value="Ribonuclease H-like superfamily/Ribonuclease H"/>
    <property type="match status" value="1"/>
</dbReference>
<evidence type="ECO:0000256" key="14">
    <source>
        <dbReference type="ARBA" id="ARBA00022908"/>
    </source>
</evidence>
<comment type="caution">
    <text evidence="23">The sequence shown here is derived from an EMBL/GenBank/DDBJ whole genome shotgun (WGS) entry which is preliminary data.</text>
</comment>
<keyword evidence="13" id="KW-0694">RNA-binding</keyword>
<evidence type="ECO:0000256" key="18">
    <source>
        <dbReference type="ARBA" id="ARBA00023172"/>
    </source>
</evidence>
<feature type="region of interest" description="Disordered" evidence="21">
    <location>
        <begin position="674"/>
        <end position="729"/>
    </location>
</feature>
<evidence type="ECO:0000256" key="6">
    <source>
        <dbReference type="ARBA" id="ARBA00022722"/>
    </source>
</evidence>
<dbReference type="Proteomes" id="UP000037035">
    <property type="component" value="Unassembled WGS sequence"/>
</dbReference>
<evidence type="ECO:0000256" key="7">
    <source>
        <dbReference type="ARBA" id="ARBA00022723"/>
    </source>
</evidence>
<dbReference type="PROSITE" id="PS50994">
    <property type="entry name" value="INTEGRASE"/>
    <property type="match status" value="1"/>
</dbReference>
<keyword evidence="24" id="KW-1185">Reference proteome</keyword>
<dbReference type="GO" id="GO:0003887">
    <property type="term" value="F:DNA-directed DNA polymerase activity"/>
    <property type="evidence" value="ECO:0007669"/>
    <property type="project" value="UniProtKB-KW"/>
</dbReference>
<evidence type="ECO:0000256" key="19">
    <source>
        <dbReference type="ARBA" id="ARBA00048173"/>
    </source>
</evidence>
<evidence type="ECO:0000313" key="23">
    <source>
        <dbReference type="EMBL" id="KNZ56885.1"/>
    </source>
</evidence>
<keyword evidence="2" id="KW-0815">Transposition</keyword>
<keyword evidence="14" id="KW-0229">DNA integration</keyword>
<dbReference type="OrthoDB" id="4069947at2759"/>
<evidence type="ECO:0000256" key="13">
    <source>
        <dbReference type="ARBA" id="ARBA00022884"/>
    </source>
</evidence>
<dbReference type="GO" id="GO:0005524">
    <property type="term" value="F:ATP binding"/>
    <property type="evidence" value="ECO:0007669"/>
    <property type="project" value="UniProtKB-KW"/>
</dbReference>
<evidence type="ECO:0000256" key="15">
    <source>
        <dbReference type="ARBA" id="ARBA00022918"/>
    </source>
</evidence>
<comment type="catalytic activity">
    <reaction evidence="19">
        <text>DNA(n) + a 2'-deoxyribonucleoside 5'-triphosphate = DNA(n+1) + diphosphate</text>
        <dbReference type="Rhea" id="RHEA:22508"/>
        <dbReference type="Rhea" id="RHEA-COMP:17339"/>
        <dbReference type="Rhea" id="RHEA-COMP:17340"/>
        <dbReference type="ChEBI" id="CHEBI:33019"/>
        <dbReference type="ChEBI" id="CHEBI:61560"/>
        <dbReference type="ChEBI" id="CHEBI:173112"/>
        <dbReference type="EC" id="2.7.7.49"/>
    </reaction>
</comment>
<organism evidence="23 24">
    <name type="scientific">Puccinia sorghi</name>
    <dbReference type="NCBI Taxonomy" id="27349"/>
    <lineage>
        <taxon>Eukaryota</taxon>
        <taxon>Fungi</taxon>
        <taxon>Dikarya</taxon>
        <taxon>Basidiomycota</taxon>
        <taxon>Pucciniomycotina</taxon>
        <taxon>Pucciniomycetes</taxon>
        <taxon>Pucciniales</taxon>
        <taxon>Pucciniaceae</taxon>
        <taxon>Puccinia</taxon>
    </lineage>
</organism>
<dbReference type="Pfam" id="PF22936">
    <property type="entry name" value="Pol_BBD"/>
    <property type="match status" value="1"/>
</dbReference>
<dbReference type="InterPro" id="IPR012337">
    <property type="entry name" value="RNaseH-like_sf"/>
</dbReference>
<dbReference type="InterPro" id="IPR039537">
    <property type="entry name" value="Retrotran_Ty1/copia-like"/>
</dbReference>
<evidence type="ECO:0000256" key="21">
    <source>
        <dbReference type="SAM" id="MobiDB-lite"/>
    </source>
</evidence>
<dbReference type="AlphaFoldDB" id="A0A0L6V9V6"/>
<reference evidence="23 24" key="1">
    <citation type="submission" date="2015-08" db="EMBL/GenBank/DDBJ databases">
        <title>Next Generation Sequencing and Analysis of the Genome of Puccinia sorghi L Schw, the Causal Agent of Maize Common Rust.</title>
        <authorList>
            <person name="Rochi L."/>
            <person name="Burguener G."/>
            <person name="Darino M."/>
            <person name="Turjanski A."/>
            <person name="Kreff E."/>
            <person name="Dieguez M.J."/>
            <person name="Sacco F."/>
        </authorList>
    </citation>
    <scope>NUCLEOTIDE SEQUENCE [LARGE SCALE GENOMIC DNA]</scope>
    <source>
        <strain evidence="23 24">RO10H11247</strain>
    </source>
</reference>
<keyword evidence="12" id="KW-0460">Magnesium</keyword>
<feature type="domain" description="Integrase catalytic" evidence="22">
    <location>
        <begin position="422"/>
        <end position="587"/>
    </location>
</feature>
<dbReference type="GO" id="GO:0005634">
    <property type="term" value="C:nucleus"/>
    <property type="evidence" value="ECO:0007669"/>
    <property type="project" value="UniProtKB-ARBA"/>
</dbReference>
<dbReference type="GO" id="GO:0003964">
    <property type="term" value="F:RNA-directed DNA polymerase activity"/>
    <property type="evidence" value="ECO:0007669"/>
    <property type="project" value="UniProtKB-KW"/>
</dbReference>
<evidence type="ECO:0000313" key="24">
    <source>
        <dbReference type="Proteomes" id="UP000037035"/>
    </source>
</evidence>
<dbReference type="EMBL" id="LAVV01007163">
    <property type="protein sequence ID" value="KNZ56885.1"/>
    <property type="molecule type" value="Genomic_DNA"/>
</dbReference>
<evidence type="ECO:0000256" key="16">
    <source>
        <dbReference type="ARBA" id="ARBA00022932"/>
    </source>
</evidence>
<dbReference type="PANTHER" id="PTHR42648">
    <property type="entry name" value="TRANSPOSASE, PUTATIVE-RELATED"/>
    <property type="match status" value="1"/>
</dbReference>
<keyword evidence="5" id="KW-0548">Nucleotidyltransferase</keyword>
<accession>A0A0L6V9V6</accession>
<feature type="compositionally biased region" description="Acidic residues" evidence="21">
    <location>
        <begin position="695"/>
        <end position="721"/>
    </location>
</feature>
<evidence type="ECO:0000259" key="22">
    <source>
        <dbReference type="PROSITE" id="PS50994"/>
    </source>
</evidence>
<keyword evidence="16" id="KW-0239">DNA-directed DNA polymerase</keyword>